<dbReference type="PANTHER" id="PTHR39431">
    <property type="entry name" value="FRPA/C-RELATED PROTEIN"/>
    <property type="match status" value="1"/>
</dbReference>
<accession>A0A1H9BRA7</accession>
<feature type="compositionally biased region" description="Basic and acidic residues" evidence="1">
    <location>
        <begin position="53"/>
        <end position="62"/>
    </location>
</feature>
<proteinExistence type="predicted"/>
<dbReference type="PANTHER" id="PTHR39431:SF1">
    <property type="entry name" value="FRPA_C-RELATED PROTEIN"/>
    <property type="match status" value="1"/>
</dbReference>
<dbReference type="STRING" id="867345.SAMN05421693_11057"/>
<feature type="region of interest" description="Disordered" evidence="1">
    <location>
        <begin position="53"/>
        <end position="87"/>
    </location>
</feature>
<dbReference type="OrthoDB" id="1676884at2"/>
<gene>
    <name evidence="2" type="ORF">SAMN05421693_11057</name>
</gene>
<dbReference type="RefSeq" id="WP_090205616.1">
    <property type="nucleotide sequence ID" value="NZ_FOFO01000010.1"/>
</dbReference>
<keyword evidence="3" id="KW-1185">Reference proteome</keyword>
<feature type="region of interest" description="Disordered" evidence="1">
    <location>
        <begin position="1"/>
        <end position="40"/>
    </location>
</feature>
<evidence type="ECO:0000256" key="1">
    <source>
        <dbReference type="SAM" id="MobiDB-lite"/>
    </source>
</evidence>
<evidence type="ECO:0000313" key="2">
    <source>
        <dbReference type="EMBL" id="SEP91490.1"/>
    </source>
</evidence>
<organism evidence="2 3">
    <name type="scientific">Ectothiorhodospira magna</name>
    <dbReference type="NCBI Taxonomy" id="867345"/>
    <lineage>
        <taxon>Bacteria</taxon>
        <taxon>Pseudomonadati</taxon>
        <taxon>Pseudomonadota</taxon>
        <taxon>Gammaproteobacteria</taxon>
        <taxon>Chromatiales</taxon>
        <taxon>Ectothiorhodospiraceae</taxon>
        <taxon>Ectothiorhodospira</taxon>
    </lineage>
</organism>
<name>A0A1H9BRA7_9GAMM</name>
<evidence type="ECO:0000313" key="3">
    <source>
        <dbReference type="Proteomes" id="UP000199496"/>
    </source>
</evidence>
<dbReference type="AlphaFoldDB" id="A0A1H9BRA7"/>
<sequence>MIPPLSSPILPPTARPANPVPSAPPDGEAAAVLADKETRLNEHQDYRVIRQVLLREKPKVDTEPPSPRSSAAPDAAPVDPPTPEAAAGRGMDIQWQQWGVSRLEVTIRGAEIGEAARIRFESVRMERLQVTLGAEPQQADPLVLDLGGEGISTSGVEQGVVFDITGDGRKEQVSFVTGNSWFLALDRNGNGIIDDGRELFGDQHGAAHGFEELAKFDDNGDGVINAQDSVFQRLRLFQMDTDGSQRLKTLEEAGVAAIHLGYTQTARALNAYDVVAQQGQFQRTDGSKGEASDVLLGYRNLSA</sequence>
<dbReference type="Proteomes" id="UP000199496">
    <property type="component" value="Unassembled WGS sequence"/>
</dbReference>
<dbReference type="EMBL" id="FOFO01000010">
    <property type="protein sequence ID" value="SEP91490.1"/>
    <property type="molecule type" value="Genomic_DNA"/>
</dbReference>
<protein>
    <submittedName>
        <fullName evidence="2">Uncharacterized protein</fullName>
    </submittedName>
</protein>
<feature type="compositionally biased region" description="Low complexity" evidence="1">
    <location>
        <begin position="68"/>
        <end position="77"/>
    </location>
</feature>
<feature type="compositionally biased region" description="Pro residues" evidence="1">
    <location>
        <begin position="1"/>
        <end position="24"/>
    </location>
</feature>
<reference evidence="2 3" key="1">
    <citation type="submission" date="2016-10" db="EMBL/GenBank/DDBJ databases">
        <authorList>
            <person name="de Groot N.N."/>
        </authorList>
    </citation>
    <scope>NUCLEOTIDE SEQUENCE [LARGE SCALE GENOMIC DNA]</scope>
    <source>
        <strain evidence="2 3">B7-7</strain>
    </source>
</reference>